<sequence length="68" mass="7429">MIKQLYDKAQLAKGKDNTVMNIAQPAIITACLAGLQLLENLNIKADLAIEHSLGELSALFWANAYDNI</sequence>
<proteinExistence type="predicted"/>
<organism evidence="1 2">
    <name type="scientific">Microcystis aeruginosa Sj</name>
    <dbReference type="NCBI Taxonomy" id="1979544"/>
    <lineage>
        <taxon>Bacteria</taxon>
        <taxon>Bacillati</taxon>
        <taxon>Cyanobacteriota</taxon>
        <taxon>Cyanophyceae</taxon>
        <taxon>Oscillatoriophycideae</taxon>
        <taxon>Chroococcales</taxon>
        <taxon>Microcystaceae</taxon>
        <taxon>Microcystis</taxon>
    </lineage>
</organism>
<dbReference type="GO" id="GO:0016740">
    <property type="term" value="F:transferase activity"/>
    <property type="evidence" value="ECO:0007669"/>
    <property type="project" value="InterPro"/>
</dbReference>
<dbReference type="RefSeq" id="WP_253256898.1">
    <property type="nucleotide sequence ID" value="NZ_BDSG01000046.1"/>
</dbReference>
<protein>
    <recommendedName>
        <fullName evidence="3">[Acyl-carrier-protein] S-malonyltransferase</fullName>
    </recommendedName>
</protein>
<dbReference type="EMBL" id="BDSG01000046">
    <property type="protein sequence ID" value="GBL10696.1"/>
    <property type="molecule type" value="Genomic_DNA"/>
</dbReference>
<evidence type="ECO:0000313" key="2">
    <source>
        <dbReference type="Proteomes" id="UP000248272"/>
    </source>
</evidence>
<evidence type="ECO:0000313" key="1">
    <source>
        <dbReference type="EMBL" id="GBL10696.1"/>
    </source>
</evidence>
<dbReference type="InterPro" id="IPR016035">
    <property type="entry name" value="Acyl_Trfase/lysoPLipase"/>
</dbReference>
<dbReference type="SUPFAM" id="SSF52151">
    <property type="entry name" value="FabD/lysophospholipase-like"/>
    <property type="match status" value="1"/>
</dbReference>
<accession>A0A2Z6URG4</accession>
<dbReference type="AlphaFoldDB" id="A0A2Z6URG4"/>
<evidence type="ECO:0008006" key="3">
    <source>
        <dbReference type="Google" id="ProtNLM"/>
    </source>
</evidence>
<name>A0A2Z6URG4_MICAE</name>
<gene>
    <name evidence="1" type="ORF">MSj_02189</name>
</gene>
<comment type="caution">
    <text evidence="1">The sequence shown here is derived from an EMBL/GenBank/DDBJ whole genome shotgun (WGS) entry which is preliminary data.</text>
</comment>
<dbReference type="PROSITE" id="PS51257">
    <property type="entry name" value="PROKAR_LIPOPROTEIN"/>
    <property type="match status" value="1"/>
</dbReference>
<dbReference type="InterPro" id="IPR001227">
    <property type="entry name" value="Ac_transferase_dom_sf"/>
</dbReference>
<dbReference type="Gene3D" id="3.40.366.10">
    <property type="entry name" value="Malonyl-Coenzyme A Acyl Carrier Protein, domain 2"/>
    <property type="match status" value="1"/>
</dbReference>
<reference evidence="1 2" key="1">
    <citation type="journal article" date="2018" name="Front. Microbiol.">
        <title>Adaptation of the Freshwater Bloom-Forming Cyanobacterium Microcystis aeruginosa to Brackish Water Is Driven by Recent Horizontal Transfer of Sucrose Genes.</title>
        <authorList>
            <person name="Tanabe Y."/>
            <person name="Hodoki Y."/>
            <person name="Sano T."/>
            <person name="Tada K."/>
            <person name="Watanabe M.M."/>
        </authorList>
    </citation>
    <scope>NUCLEOTIDE SEQUENCE [LARGE SCALE GENOMIC DNA]</scope>
    <source>
        <strain evidence="1 2">Sj</strain>
    </source>
</reference>
<dbReference type="Proteomes" id="UP000248272">
    <property type="component" value="Unassembled WGS sequence"/>
</dbReference>